<dbReference type="Pfam" id="PF02148">
    <property type="entry name" value="zf-UBP"/>
    <property type="match status" value="1"/>
</dbReference>
<dbReference type="CDD" id="cd16457">
    <property type="entry name" value="RING-H2_BRAP2"/>
    <property type="match status" value="1"/>
</dbReference>
<dbReference type="InterPro" id="IPR013083">
    <property type="entry name" value="Znf_RING/FYVE/PHD"/>
</dbReference>
<reference evidence="9 10" key="1">
    <citation type="submission" date="2023-11" db="EMBL/GenBank/DDBJ databases">
        <authorList>
            <person name="Hedman E."/>
            <person name="Englund M."/>
            <person name="Stromberg M."/>
            <person name="Nyberg Akerstrom W."/>
            <person name="Nylinder S."/>
            <person name="Jareborg N."/>
            <person name="Kallberg Y."/>
            <person name="Kronander E."/>
        </authorList>
    </citation>
    <scope>NUCLEOTIDE SEQUENCE [LARGE SCALE GENOMIC DNA]</scope>
</reference>
<dbReference type="GO" id="GO:0005737">
    <property type="term" value="C:cytoplasm"/>
    <property type="evidence" value="ECO:0007669"/>
    <property type="project" value="TreeGrafter"/>
</dbReference>
<dbReference type="InterPro" id="IPR001607">
    <property type="entry name" value="Znf_UBP"/>
</dbReference>
<evidence type="ECO:0000256" key="6">
    <source>
        <dbReference type="SAM" id="MobiDB-lite"/>
    </source>
</evidence>
<dbReference type="GO" id="GO:0007265">
    <property type="term" value="P:Ras protein signal transduction"/>
    <property type="evidence" value="ECO:0007669"/>
    <property type="project" value="TreeGrafter"/>
</dbReference>
<gene>
    <name evidence="9" type="ORF">PARMNEM_LOCUS10956</name>
</gene>
<feature type="compositionally biased region" description="Basic and acidic residues" evidence="6">
    <location>
        <begin position="287"/>
        <end position="300"/>
    </location>
</feature>
<dbReference type="AlphaFoldDB" id="A0AAV1L785"/>
<dbReference type="SUPFAM" id="SSF57850">
    <property type="entry name" value="RING/U-box"/>
    <property type="match status" value="2"/>
</dbReference>
<feature type="region of interest" description="Disordered" evidence="6">
    <location>
        <begin position="534"/>
        <end position="564"/>
    </location>
</feature>
<keyword evidence="10" id="KW-1185">Reference proteome</keyword>
<name>A0AAV1L785_9NEOP</name>
<dbReference type="SMART" id="SM00290">
    <property type="entry name" value="ZnF_UBP"/>
    <property type="match status" value="1"/>
</dbReference>
<dbReference type="InterPro" id="IPR001841">
    <property type="entry name" value="Znf_RING"/>
</dbReference>
<feature type="compositionally biased region" description="Basic and acidic residues" evidence="6">
    <location>
        <begin position="27"/>
        <end position="42"/>
    </location>
</feature>
<dbReference type="PROSITE" id="PS50089">
    <property type="entry name" value="ZF_RING_2"/>
    <property type="match status" value="1"/>
</dbReference>
<dbReference type="PANTHER" id="PTHR24007">
    <property type="entry name" value="BRCA1-ASSOCIATED PROTEIN"/>
    <property type="match status" value="1"/>
</dbReference>
<evidence type="ECO:0000256" key="1">
    <source>
        <dbReference type="ARBA" id="ARBA00022723"/>
    </source>
</evidence>
<dbReference type="GO" id="GO:0008270">
    <property type="term" value="F:zinc ion binding"/>
    <property type="evidence" value="ECO:0007669"/>
    <property type="project" value="UniProtKB-KW"/>
</dbReference>
<feature type="coiled-coil region" evidence="5">
    <location>
        <begin position="404"/>
        <end position="516"/>
    </location>
</feature>
<keyword evidence="2 4" id="KW-0863">Zinc-finger</keyword>
<dbReference type="GO" id="GO:0061630">
    <property type="term" value="F:ubiquitin protein ligase activity"/>
    <property type="evidence" value="ECO:0007669"/>
    <property type="project" value="TreeGrafter"/>
</dbReference>
<dbReference type="PROSITE" id="PS50271">
    <property type="entry name" value="ZF_UBP"/>
    <property type="match status" value="1"/>
</dbReference>
<dbReference type="InterPro" id="IPR011422">
    <property type="entry name" value="BRAP2/ETP1_RRM"/>
</dbReference>
<keyword evidence="1" id="KW-0479">Metal-binding</keyword>
<dbReference type="Gene3D" id="3.30.40.10">
    <property type="entry name" value="Zinc/RING finger domain, C3HC4 (zinc finger)"/>
    <property type="match status" value="2"/>
</dbReference>
<accession>A0AAV1L785</accession>
<sequence length="564" mass="62006">MPVSLCVLRIEIDEDLPEMGDNPSEAEAAKEQKKKDRGARESKTITVETYASVLIGTNTDTGILPTSSRRPQKEKSNCENGETISFFCGNPLVEVTKGVLHLYKENELKEAEEAKTLCLLSVPGALGAPDLLAFAAACQQDIAHVRVLRDGSPDHYMALLTFRTSAAAREFHSAFDGVPYSSLEPNALCHMAWVSRVEWARDGTPPPSHTELPTCPVCLERMDESVAGVLSVQCAHAFHAECLVRWRDARCPVCRCAQTPEPRGEARCEECHMGNSQSSGEFPSDGEPPRDTEEVPRDGLAEGLPDGMTGGALWICLICGHVGCGRYEGGHAAKHFLASNHTYALQLGSNRVWDYAGDNFVHRLVQNKTDGKLVAAEGGLAADDAACGADKLDAAQLEFTYMLTQQLDSQRMFYEDRIAKLESEHSAECCALRRRAGAAEAESERLRARLQQLQRDCAQHERRLQQLAARLSSVQNDLAEERGLASALATGQAQWQEQAKQKEEAFLKEVADLKEQLRDVMFFVEARGQLERAEGATREEIASASISVPPPDKHAKSAARRRHR</sequence>
<organism evidence="9 10">
    <name type="scientific">Parnassius mnemosyne</name>
    <name type="common">clouded apollo</name>
    <dbReference type="NCBI Taxonomy" id="213953"/>
    <lineage>
        <taxon>Eukaryota</taxon>
        <taxon>Metazoa</taxon>
        <taxon>Ecdysozoa</taxon>
        <taxon>Arthropoda</taxon>
        <taxon>Hexapoda</taxon>
        <taxon>Insecta</taxon>
        <taxon>Pterygota</taxon>
        <taxon>Neoptera</taxon>
        <taxon>Endopterygota</taxon>
        <taxon>Lepidoptera</taxon>
        <taxon>Glossata</taxon>
        <taxon>Ditrysia</taxon>
        <taxon>Papilionoidea</taxon>
        <taxon>Papilionidae</taxon>
        <taxon>Parnassiinae</taxon>
        <taxon>Parnassini</taxon>
        <taxon>Parnassius</taxon>
        <taxon>Driopa</taxon>
    </lineage>
</organism>
<evidence type="ECO:0000259" key="7">
    <source>
        <dbReference type="PROSITE" id="PS50089"/>
    </source>
</evidence>
<feature type="region of interest" description="Disordered" evidence="6">
    <location>
        <begin position="16"/>
        <end position="42"/>
    </location>
</feature>
<dbReference type="GO" id="GO:0016567">
    <property type="term" value="P:protein ubiquitination"/>
    <property type="evidence" value="ECO:0007669"/>
    <property type="project" value="TreeGrafter"/>
</dbReference>
<evidence type="ECO:0000256" key="5">
    <source>
        <dbReference type="SAM" id="Coils"/>
    </source>
</evidence>
<dbReference type="Proteomes" id="UP001314205">
    <property type="component" value="Unassembled WGS sequence"/>
</dbReference>
<evidence type="ECO:0000313" key="10">
    <source>
        <dbReference type="Proteomes" id="UP001314205"/>
    </source>
</evidence>
<comment type="caution">
    <text evidence="9">The sequence shown here is derived from an EMBL/GenBank/DDBJ whole genome shotgun (WGS) entry which is preliminary data.</text>
</comment>
<evidence type="ECO:0000256" key="2">
    <source>
        <dbReference type="ARBA" id="ARBA00022771"/>
    </source>
</evidence>
<feature type="domain" description="UBP-type" evidence="8">
    <location>
        <begin position="249"/>
        <end position="380"/>
    </location>
</feature>
<proteinExistence type="predicted"/>
<keyword evidence="3" id="KW-0862">Zinc</keyword>
<evidence type="ECO:0000256" key="3">
    <source>
        <dbReference type="ARBA" id="ARBA00022833"/>
    </source>
</evidence>
<feature type="domain" description="RING-type" evidence="7">
    <location>
        <begin position="215"/>
        <end position="255"/>
    </location>
</feature>
<dbReference type="InterPro" id="IPR047243">
    <property type="entry name" value="RING-H2_BRAP2"/>
</dbReference>
<feature type="region of interest" description="Disordered" evidence="6">
    <location>
        <begin position="274"/>
        <end position="303"/>
    </location>
</feature>
<keyword evidence="5" id="KW-0175">Coiled coil</keyword>
<dbReference type="Pfam" id="PF13639">
    <property type="entry name" value="zf-RING_2"/>
    <property type="match status" value="1"/>
</dbReference>
<evidence type="ECO:0000259" key="8">
    <source>
        <dbReference type="PROSITE" id="PS50271"/>
    </source>
</evidence>
<dbReference type="SMART" id="SM00184">
    <property type="entry name" value="RING"/>
    <property type="match status" value="1"/>
</dbReference>
<evidence type="ECO:0008006" key="11">
    <source>
        <dbReference type="Google" id="ProtNLM"/>
    </source>
</evidence>
<evidence type="ECO:0000256" key="4">
    <source>
        <dbReference type="PROSITE-ProRule" id="PRU00502"/>
    </source>
</evidence>
<protein>
    <recommendedName>
        <fullName evidence="11">BRCA1-associated protein</fullName>
    </recommendedName>
</protein>
<dbReference type="PANTHER" id="PTHR24007:SF7">
    <property type="entry name" value="BRCA1-ASSOCIATED PROTEIN"/>
    <property type="match status" value="1"/>
</dbReference>
<dbReference type="Pfam" id="PF07576">
    <property type="entry name" value="BRAP2"/>
    <property type="match status" value="1"/>
</dbReference>
<evidence type="ECO:0000313" key="9">
    <source>
        <dbReference type="EMBL" id="CAK1590620.1"/>
    </source>
</evidence>
<dbReference type="EMBL" id="CAVLGL010000085">
    <property type="protein sequence ID" value="CAK1590620.1"/>
    <property type="molecule type" value="Genomic_DNA"/>
</dbReference>